<proteinExistence type="predicted"/>
<keyword evidence="2" id="KW-1185">Reference proteome</keyword>
<sequence>MPDIQTNLFQLLRHPWPAIAAQAEAQLFLDMRQCHQITALSAAGRTAAEGPQTARTNIHDITQPVGGKAVAVFLPFRDIATQCPAGQWMNLNLMAFGPRRTALPSSGKQSPGLFSGPLQFKISLSSLRMRFSRRSRSFSWTRLKSSCDTTSVSRCAVIHLLSVDRPTPGSSANCLRVSPLVSAIRNRISSEFVRPVRAHTSSPLVQ</sequence>
<dbReference type="AlphaFoldDB" id="A0A1L3I6T8"/>
<evidence type="ECO:0000313" key="1">
    <source>
        <dbReference type="EMBL" id="APG47793.1"/>
    </source>
</evidence>
<reference evidence="2" key="1">
    <citation type="submission" date="2016-07" db="EMBL/GenBank/DDBJ databases">
        <title>Phaeobacter portensis sp. nov., a tropodithietic acid producing bacterium isolated from a German harbor.</title>
        <authorList>
            <person name="Freese H.M."/>
            <person name="Bunk B."/>
            <person name="Breider S."/>
            <person name="Brinkhoff T."/>
        </authorList>
    </citation>
    <scope>NUCLEOTIDE SEQUENCE [LARGE SCALE GENOMIC DNA]</scope>
    <source>
        <strain evidence="2">P97</strain>
    </source>
</reference>
<accession>A0A1L3I6T8</accession>
<dbReference type="Proteomes" id="UP000183859">
    <property type="component" value="Chromosome"/>
</dbReference>
<evidence type="ECO:0000313" key="2">
    <source>
        <dbReference type="Proteomes" id="UP000183859"/>
    </source>
</evidence>
<dbReference type="EMBL" id="CP016364">
    <property type="protein sequence ID" value="APG47793.1"/>
    <property type="molecule type" value="Genomic_DNA"/>
</dbReference>
<gene>
    <name evidence="1" type="ORF">PhaeoP97_02399</name>
</gene>
<dbReference type="KEGG" id="php:PhaeoP97_02399"/>
<organism evidence="1 2">
    <name type="scientific">Phaeobacter porticola</name>
    <dbReference type="NCBI Taxonomy" id="1844006"/>
    <lineage>
        <taxon>Bacteria</taxon>
        <taxon>Pseudomonadati</taxon>
        <taxon>Pseudomonadota</taxon>
        <taxon>Alphaproteobacteria</taxon>
        <taxon>Rhodobacterales</taxon>
        <taxon>Roseobacteraceae</taxon>
        <taxon>Phaeobacter</taxon>
    </lineage>
</organism>
<name>A0A1L3I6T8_9RHOB</name>
<protein>
    <submittedName>
        <fullName evidence="1">Uncharacterized protein</fullName>
    </submittedName>
</protein>